<reference evidence="3" key="1">
    <citation type="submission" date="2021-02" db="EMBL/GenBank/DDBJ databases">
        <title>Draft genome sequence of Microbispora sp. RL4-1S isolated from rice leaves in Thailand.</title>
        <authorList>
            <person name="Muangham S."/>
            <person name="Duangmal K."/>
        </authorList>
    </citation>
    <scope>NUCLEOTIDE SEQUENCE</scope>
    <source>
        <strain evidence="3">RL4-1S</strain>
    </source>
</reference>
<keyword evidence="4" id="KW-1185">Reference proteome</keyword>
<evidence type="ECO:0000313" key="3">
    <source>
        <dbReference type="EMBL" id="MBP2707554.1"/>
    </source>
</evidence>
<dbReference type="EMBL" id="JAFCNB010000020">
    <property type="protein sequence ID" value="MBP2707554.1"/>
    <property type="molecule type" value="Genomic_DNA"/>
</dbReference>
<evidence type="ECO:0000256" key="1">
    <source>
        <dbReference type="ARBA" id="ARBA00011738"/>
    </source>
</evidence>
<evidence type="ECO:0000313" key="4">
    <source>
        <dbReference type="Proteomes" id="UP000674234"/>
    </source>
</evidence>
<dbReference type="PANTHER" id="PTHR33178">
    <property type="match status" value="1"/>
</dbReference>
<dbReference type="Gene3D" id="3.30.70.100">
    <property type="match status" value="1"/>
</dbReference>
<dbReference type="InterPro" id="IPR011008">
    <property type="entry name" value="Dimeric_a/b-barrel"/>
</dbReference>
<protein>
    <submittedName>
        <fullName evidence="3">Dabb family protein</fullName>
    </submittedName>
</protein>
<dbReference type="InterPro" id="IPR044662">
    <property type="entry name" value="HS1/DABB1-like"/>
</dbReference>
<feature type="domain" description="Stress-response A/B barrel" evidence="2">
    <location>
        <begin position="2"/>
        <end position="95"/>
    </location>
</feature>
<dbReference type="SUPFAM" id="SSF54909">
    <property type="entry name" value="Dimeric alpha+beta barrel"/>
    <property type="match status" value="1"/>
</dbReference>
<sequence>MFRHIVLLKWTDDAGEEQKAEVFRRLSELPGAIPEIRRYEFGPDAGLADDNFDAAAVADFDSPEDYVVYRDHPVHIAAIKESIVPILAQRVAIQYEL</sequence>
<gene>
    <name evidence="3" type="ORF">JOL79_27600</name>
</gene>
<dbReference type="Proteomes" id="UP000674234">
    <property type="component" value="Unassembled WGS sequence"/>
</dbReference>
<accession>A0A940WKX2</accession>
<proteinExistence type="predicted"/>
<evidence type="ECO:0000259" key="2">
    <source>
        <dbReference type="PROSITE" id="PS51502"/>
    </source>
</evidence>
<dbReference type="RefSeq" id="WP_210158815.1">
    <property type="nucleotide sequence ID" value="NZ_JAFCNB010000020.1"/>
</dbReference>
<dbReference type="InterPro" id="IPR013097">
    <property type="entry name" value="Dabb"/>
</dbReference>
<dbReference type="PROSITE" id="PS51502">
    <property type="entry name" value="S_R_A_B_BARREL"/>
    <property type="match status" value="1"/>
</dbReference>
<dbReference type="PANTHER" id="PTHR33178:SF10">
    <property type="entry name" value="STRESS-RESPONSE A_B BARREL DOMAIN-CONTAINING PROTEIN"/>
    <property type="match status" value="1"/>
</dbReference>
<comment type="subunit">
    <text evidence="1">Homodimer.</text>
</comment>
<name>A0A940WKX2_9ACTN</name>
<dbReference type="Pfam" id="PF07876">
    <property type="entry name" value="Dabb"/>
    <property type="match status" value="1"/>
</dbReference>
<comment type="caution">
    <text evidence="3">The sequence shown here is derived from an EMBL/GenBank/DDBJ whole genome shotgun (WGS) entry which is preliminary data.</text>
</comment>
<organism evidence="3 4">
    <name type="scientific">Microbispora oryzae</name>
    <dbReference type="NCBI Taxonomy" id="2806554"/>
    <lineage>
        <taxon>Bacteria</taxon>
        <taxon>Bacillati</taxon>
        <taxon>Actinomycetota</taxon>
        <taxon>Actinomycetes</taxon>
        <taxon>Streptosporangiales</taxon>
        <taxon>Streptosporangiaceae</taxon>
        <taxon>Microbispora</taxon>
    </lineage>
</organism>
<dbReference type="AlphaFoldDB" id="A0A940WKX2"/>
<dbReference type="SMART" id="SM00886">
    <property type="entry name" value="Dabb"/>
    <property type="match status" value="1"/>
</dbReference>